<gene>
    <name evidence="5" type="ORF">G5S42_28425</name>
</gene>
<dbReference type="GeneID" id="301107467"/>
<dbReference type="EMBL" id="JAALDK010000001">
    <property type="protein sequence ID" value="NUY03548.1"/>
    <property type="molecule type" value="Genomic_DNA"/>
</dbReference>
<evidence type="ECO:0000256" key="1">
    <source>
        <dbReference type="ARBA" id="ARBA00008857"/>
    </source>
</evidence>
<keyword evidence="2" id="KW-0229">DNA integration</keyword>
<dbReference type="AlphaFoldDB" id="A0A7Y6K4S3"/>
<dbReference type="PANTHER" id="PTHR30629:SF2">
    <property type="entry name" value="PROPHAGE INTEGRASE INTS-RELATED"/>
    <property type="match status" value="1"/>
</dbReference>
<comment type="similarity">
    <text evidence="1">Belongs to the 'phage' integrase family.</text>
</comment>
<dbReference type="InterPro" id="IPR038488">
    <property type="entry name" value="Integrase_DNA-bd_sf"/>
</dbReference>
<dbReference type="GO" id="GO:0015074">
    <property type="term" value="P:DNA integration"/>
    <property type="evidence" value="ECO:0007669"/>
    <property type="project" value="UniProtKB-KW"/>
</dbReference>
<evidence type="ECO:0000259" key="4">
    <source>
        <dbReference type="Pfam" id="PF13356"/>
    </source>
</evidence>
<feature type="compositionally biased region" description="Basic and acidic residues" evidence="3">
    <location>
        <begin position="82"/>
        <end position="95"/>
    </location>
</feature>
<feature type="domain" description="Integrase DNA-binding" evidence="4">
    <location>
        <begin position="3"/>
        <end position="88"/>
    </location>
</feature>
<dbReference type="InterPro" id="IPR025166">
    <property type="entry name" value="Integrase_DNA_bind_dom"/>
</dbReference>
<evidence type="ECO:0000256" key="3">
    <source>
        <dbReference type="SAM" id="MobiDB-lite"/>
    </source>
</evidence>
<proteinExistence type="inferred from homology"/>
<reference evidence="5 6" key="1">
    <citation type="submission" date="2020-02" db="EMBL/GenBank/DDBJ databases">
        <title>Paraburkholderia simonii sp. nov. and Paraburkholderia youngii sp. nov. Brazilian and Mexican Mimosa-associated rhizobia.</title>
        <authorList>
            <person name="Mavima L."/>
            <person name="Beukes C.W."/>
            <person name="Chan W.Y."/>
            <person name="Palmer M."/>
            <person name="De Meyer S.E."/>
            <person name="James E.K."/>
            <person name="Venter S.N."/>
            <person name="Steenkamp E.T."/>
        </authorList>
    </citation>
    <scope>NUCLEOTIDE SEQUENCE [LARGE SCALE GENOMIC DNA]</scope>
    <source>
        <strain evidence="5 6">JPY169</strain>
    </source>
</reference>
<dbReference type="PANTHER" id="PTHR30629">
    <property type="entry name" value="PROPHAGE INTEGRASE"/>
    <property type="match status" value="1"/>
</dbReference>
<protein>
    <submittedName>
        <fullName evidence="5">DUF4102 domain-containing protein</fullName>
    </submittedName>
</protein>
<dbReference type="Proteomes" id="UP000594380">
    <property type="component" value="Unassembled WGS sequence"/>
</dbReference>
<accession>A0A7Y6K4S3</accession>
<dbReference type="Pfam" id="PF13356">
    <property type="entry name" value="Arm-DNA-bind_3"/>
    <property type="match status" value="1"/>
</dbReference>
<dbReference type="InterPro" id="IPR050808">
    <property type="entry name" value="Phage_Integrase"/>
</dbReference>
<dbReference type="RefSeq" id="WP_176109761.1">
    <property type="nucleotide sequence ID" value="NZ_JAALDK010000001.1"/>
</dbReference>
<name>A0A7Y6K4S3_9BURK</name>
<sequence length="146" mass="16247">MALTATDIKQAKSAEKPQKLFDGGGLFLFVTPEGGKYWRLKYRFGGKEKKLALGVYPEVTLEAARELRDDARASLAEGVDPGETRKQQRAFERDEASRLEASMRFAMDSDGALSIRLGARRVNLTPAETAQLRAFLQATREVLPKE</sequence>
<feature type="region of interest" description="Disordered" evidence="3">
    <location>
        <begin position="74"/>
        <end position="95"/>
    </location>
</feature>
<dbReference type="Gene3D" id="3.30.160.390">
    <property type="entry name" value="Integrase, DNA-binding domain"/>
    <property type="match status" value="1"/>
</dbReference>
<evidence type="ECO:0000313" key="6">
    <source>
        <dbReference type="Proteomes" id="UP000594380"/>
    </source>
</evidence>
<evidence type="ECO:0000313" key="5">
    <source>
        <dbReference type="EMBL" id="NUY03548.1"/>
    </source>
</evidence>
<organism evidence="5 6">
    <name type="scientific">Paraburkholderia youngii</name>
    <dbReference type="NCBI Taxonomy" id="2782701"/>
    <lineage>
        <taxon>Bacteria</taxon>
        <taxon>Pseudomonadati</taxon>
        <taxon>Pseudomonadota</taxon>
        <taxon>Betaproteobacteria</taxon>
        <taxon>Burkholderiales</taxon>
        <taxon>Burkholderiaceae</taxon>
        <taxon>Paraburkholderia</taxon>
    </lineage>
</organism>
<evidence type="ECO:0000256" key="2">
    <source>
        <dbReference type="ARBA" id="ARBA00022908"/>
    </source>
</evidence>
<comment type="caution">
    <text evidence="5">The sequence shown here is derived from an EMBL/GenBank/DDBJ whole genome shotgun (WGS) entry which is preliminary data.</text>
</comment>